<keyword evidence="2 4" id="KW-0418">Kinase</keyword>
<evidence type="ECO:0000313" key="5">
    <source>
        <dbReference type="Proteomes" id="UP001285244"/>
    </source>
</evidence>
<gene>
    <name evidence="4" type="primary">dhaL</name>
    <name evidence="4" type="ORF">MOZ64_05575</name>
</gene>
<evidence type="ECO:0000259" key="3">
    <source>
        <dbReference type="PROSITE" id="PS51480"/>
    </source>
</evidence>
<dbReference type="NCBIfam" id="TIGR02365">
    <property type="entry name" value="dha_L_ycgS"/>
    <property type="match status" value="1"/>
</dbReference>
<organism evidence="4 5">
    <name type="scientific">Absicoccus intestinalis</name>
    <dbReference type="NCBI Taxonomy" id="2926319"/>
    <lineage>
        <taxon>Bacteria</taxon>
        <taxon>Bacillati</taxon>
        <taxon>Bacillota</taxon>
        <taxon>Erysipelotrichia</taxon>
        <taxon>Erysipelotrichales</taxon>
        <taxon>Erysipelotrichaceae</taxon>
        <taxon>Absicoccus</taxon>
    </lineage>
</organism>
<dbReference type="EMBL" id="JALBUS010000006">
    <property type="protein sequence ID" value="MDX8417309.1"/>
    <property type="molecule type" value="Genomic_DNA"/>
</dbReference>
<dbReference type="GO" id="GO:0016301">
    <property type="term" value="F:kinase activity"/>
    <property type="evidence" value="ECO:0007669"/>
    <property type="project" value="UniProtKB-KW"/>
</dbReference>
<proteinExistence type="predicted"/>
<dbReference type="InterPro" id="IPR036117">
    <property type="entry name" value="DhaL_dom_sf"/>
</dbReference>
<feature type="domain" description="DhaL" evidence="3">
    <location>
        <begin position="8"/>
        <end position="212"/>
    </location>
</feature>
<dbReference type="Gene3D" id="1.25.40.340">
    <property type="match status" value="1"/>
</dbReference>
<dbReference type="InterPro" id="IPR050861">
    <property type="entry name" value="Dihydroxyacetone_Kinase"/>
</dbReference>
<protein>
    <submittedName>
        <fullName evidence="4">Dihydroxyacetone kinase subunit L</fullName>
    </submittedName>
</protein>
<dbReference type="Pfam" id="PF02734">
    <property type="entry name" value="Dak2"/>
    <property type="match status" value="1"/>
</dbReference>
<dbReference type="PANTHER" id="PTHR28629:SF4">
    <property type="entry name" value="TRIOKINASE_FMN CYCLASE"/>
    <property type="match status" value="1"/>
</dbReference>
<evidence type="ECO:0000313" key="4">
    <source>
        <dbReference type="EMBL" id="MDX8417309.1"/>
    </source>
</evidence>
<name>A0ABU4WM56_9FIRM</name>
<dbReference type="InterPro" id="IPR004007">
    <property type="entry name" value="DhaL_dom"/>
</dbReference>
<dbReference type="SMART" id="SM01120">
    <property type="entry name" value="Dak2"/>
    <property type="match status" value="1"/>
</dbReference>
<dbReference type="RefSeq" id="WP_320325603.1">
    <property type="nucleotide sequence ID" value="NZ_JALBUS010000006.1"/>
</dbReference>
<keyword evidence="1" id="KW-0808">Transferase</keyword>
<evidence type="ECO:0000256" key="2">
    <source>
        <dbReference type="ARBA" id="ARBA00022777"/>
    </source>
</evidence>
<evidence type="ECO:0000256" key="1">
    <source>
        <dbReference type="ARBA" id="ARBA00022679"/>
    </source>
</evidence>
<dbReference type="Proteomes" id="UP001285244">
    <property type="component" value="Unassembled WGS sequence"/>
</dbReference>
<sequence length="218" mass="24160">MTVKMTVNDFIQYFNQTKDRIYKEKDYVTELDSATGDGDHWVNVNKGFEQITSGLKDAPADLTFVDLFKNIGMTMFSSVGGSSGALYGSGYVAASKICKEKKYIHELDVHALYDVYHAILVEMMKRGKTEPGQKTMVDSLYSALQAYQEAMDAEKSEKEIIMAFIKGANDGAQATREMAAVKGRASYRTDKGIGHLDPGAITMAMQLESLGKYILNKE</sequence>
<comment type="caution">
    <text evidence="4">The sequence shown here is derived from an EMBL/GenBank/DDBJ whole genome shotgun (WGS) entry which is preliminary data.</text>
</comment>
<dbReference type="PROSITE" id="PS51480">
    <property type="entry name" value="DHAL"/>
    <property type="match status" value="1"/>
</dbReference>
<dbReference type="InterPro" id="IPR012737">
    <property type="entry name" value="DhaK_L_YcgS"/>
</dbReference>
<keyword evidence="5" id="KW-1185">Reference proteome</keyword>
<dbReference type="PANTHER" id="PTHR28629">
    <property type="entry name" value="TRIOKINASE/FMN CYCLASE"/>
    <property type="match status" value="1"/>
</dbReference>
<dbReference type="SUPFAM" id="SSF101473">
    <property type="entry name" value="DhaL-like"/>
    <property type="match status" value="1"/>
</dbReference>
<accession>A0ABU4WM56</accession>
<reference evidence="4 5" key="1">
    <citation type="submission" date="2022-03" db="EMBL/GenBank/DDBJ databases">
        <title>Novel taxa within the pig intestine.</title>
        <authorList>
            <person name="Wylensek D."/>
            <person name="Bishof K."/>
            <person name="Afrizal A."/>
            <person name="Clavel T."/>
        </authorList>
    </citation>
    <scope>NUCLEOTIDE SEQUENCE [LARGE SCALE GENOMIC DNA]</scope>
    <source>
        <strain evidence="4 5">Cla-KB-P134</strain>
    </source>
</reference>